<organism evidence="3 4">
    <name type="scientific">Methylobacterium hispanicum</name>
    <dbReference type="NCBI Taxonomy" id="270350"/>
    <lineage>
        <taxon>Bacteria</taxon>
        <taxon>Pseudomonadati</taxon>
        <taxon>Pseudomonadota</taxon>
        <taxon>Alphaproteobacteria</taxon>
        <taxon>Hyphomicrobiales</taxon>
        <taxon>Methylobacteriaceae</taxon>
        <taxon>Methylobacterium</taxon>
    </lineage>
</organism>
<dbReference type="InterPro" id="IPR029052">
    <property type="entry name" value="Metallo-depent_PP-like"/>
</dbReference>
<evidence type="ECO:0000259" key="2">
    <source>
        <dbReference type="Pfam" id="PF00149"/>
    </source>
</evidence>
<dbReference type="Gene3D" id="3.60.21.10">
    <property type="match status" value="1"/>
</dbReference>
<dbReference type="Proteomes" id="UP001055247">
    <property type="component" value="Unassembled WGS sequence"/>
</dbReference>
<gene>
    <name evidence="3" type="primary">cpdA_1</name>
    <name evidence="3" type="ORF">BHAOGJBA_0121</name>
</gene>
<sequence length="371" mass="39353">MSAHDGILVFAHVGDLHLTVPDAANARDYRAILDQIGAAEGLDFVFLPGDNADDGRPDQYALVRAGLDGLRRPVHVITGDHDMEGGGLDAFYAGLGVPRLPYAVTVSGSRCLFLDMCGPGSGGPDFRLGSDQIAWLERELAAAEAAGRPCALFMHSYPADLTADDERSRVADLIHRGPVRLVEMGHTHYNELANDGRTVYAACRSTGQIEEGPVGYAVAALDRGAVAWRFKELGRSWPFVLITAPADRRLAHADDPARAGDAEIRAVVLGAAGIARCECSLDGGPWQPMARGAGERLYRVRLDGAAGARRIAVRAWDAEGGRDEDAVEPARAGASPPVSKGVGSDADALGSWPEKGLLGTQLGPNRNGRHW</sequence>
<evidence type="ECO:0000256" key="1">
    <source>
        <dbReference type="SAM" id="MobiDB-lite"/>
    </source>
</evidence>
<dbReference type="GO" id="GO:0016787">
    <property type="term" value="F:hydrolase activity"/>
    <property type="evidence" value="ECO:0007669"/>
    <property type="project" value="InterPro"/>
</dbReference>
<reference evidence="3" key="1">
    <citation type="journal article" date="2016" name="Front. Microbiol.">
        <title>Genome Sequence of the Piezophilic, Mesophilic Sulfate-Reducing Bacterium Desulfovibrio indicus J2T.</title>
        <authorList>
            <person name="Cao J."/>
            <person name="Maignien L."/>
            <person name="Shao Z."/>
            <person name="Alain K."/>
            <person name="Jebbar M."/>
        </authorList>
    </citation>
    <scope>NUCLEOTIDE SEQUENCE</scope>
    <source>
        <strain evidence="3">DSM 16372</strain>
    </source>
</reference>
<evidence type="ECO:0000313" key="4">
    <source>
        <dbReference type="Proteomes" id="UP001055247"/>
    </source>
</evidence>
<dbReference type="SUPFAM" id="SSF56300">
    <property type="entry name" value="Metallo-dependent phosphatases"/>
    <property type="match status" value="1"/>
</dbReference>
<dbReference type="Pfam" id="PF00149">
    <property type="entry name" value="Metallophos"/>
    <property type="match status" value="1"/>
</dbReference>
<protein>
    <submittedName>
        <fullName evidence="3">3',5'-cyclic adenosine monophosphate phosphodiesterase CpdA</fullName>
    </submittedName>
</protein>
<dbReference type="EMBL" id="BPQO01000001">
    <property type="protein sequence ID" value="GJD86627.1"/>
    <property type="molecule type" value="Genomic_DNA"/>
</dbReference>
<dbReference type="PANTHER" id="PTHR43143:SF1">
    <property type="entry name" value="SERINE_THREONINE-PROTEIN PHOSPHATASE CPPED1"/>
    <property type="match status" value="1"/>
</dbReference>
<feature type="region of interest" description="Disordered" evidence="1">
    <location>
        <begin position="322"/>
        <end position="371"/>
    </location>
</feature>
<reference evidence="3" key="2">
    <citation type="submission" date="2021-08" db="EMBL/GenBank/DDBJ databases">
        <authorList>
            <person name="Tani A."/>
            <person name="Ola A."/>
            <person name="Ogura Y."/>
            <person name="Katsura K."/>
            <person name="Hayashi T."/>
        </authorList>
    </citation>
    <scope>NUCLEOTIDE SEQUENCE</scope>
    <source>
        <strain evidence="3">DSM 16372</strain>
    </source>
</reference>
<dbReference type="RefSeq" id="WP_066924865.1">
    <property type="nucleotide sequence ID" value="NZ_BPQO01000001.1"/>
</dbReference>
<dbReference type="InterPro" id="IPR004843">
    <property type="entry name" value="Calcineurin-like_PHP"/>
</dbReference>
<proteinExistence type="predicted"/>
<dbReference type="AlphaFoldDB" id="A0AAV4ZED6"/>
<keyword evidence="4" id="KW-1185">Reference proteome</keyword>
<dbReference type="PANTHER" id="PTHR43143">
    <property type="entry name" value="METALLOPHOSPHOESTERASE, CALCINEURIN SUPERFAMILY"/>
    <property type="match status" value="1"/>
</dbReference>
<name>A0AAV4ZED6_9HYPH</name>
<evidence type="ECO:0000313" key="3">
    <source>
        <dbReference type="EMBL" id="GJD86627.1"/>
    </source>
</evidence>
<dbReference type="InterPro" id="IPR051918">
    <property type="entry name" value="STPP_CPPED1"/>
</dbReference>
<comment type="caution">
    <text evidence="3">The sequence shown here is derived from an EMBL/GenBank/DDBJ whole genome shotgun (WGS) entry which is preliminary data.</text>
</comment>
<accession>A0AAV4ZED6</accession>
<feature type="domain" description="Calcineurin-like phosphoesterase" evidence="2">
    <location>
        <begin position="9"/>
        <end position="189"/>
    </location>
</feature>